<dbReference type="STRING" id="748909.SAMN05192575_103180"/>
<feature type="transmembrane region" description="Helical" evidence="1">
    <location>
        <begin position="42"/>
        <end position="67"/>
    </location>
</feature>
<keyword evidence="1" id="KW-0812">Transmembrane</keyword>
<keyword evidence="1" id="KW-0472">Membrane</keyword>
<name>A0A1I0Y2Z0_9ACTN</name>
<keyword evidence="1" id="KW-1133">Transmembrane helix</keyword>
<feature type="transmembrane region" description="Helical" evidence="1">
    <location>
        <begin position="12"/>
        <end position="36"/>
    </location>
</feature>
<dbReference type="Proteomes" id="UP000199113">
    <property type="component" value="Unassembled WGS sequence"/>
</dbReference>
<reference evidence="2" key="1">
    <citation type="submission" date="2016-10" db="EMBL/GenBank/DDBJ databases">
        <authorList>
            <person name="de Groot N.N."/>
        </authorList>
    </citation>
    <scope>NUCLEOTIDE SEQUENCE [LARGE SCALE GENOMIC DNA]</scope>
    <source>
        <strain evidence="2">CGMCC 1.10697</strain>
    </source>
</reference>
<proteinExistence type="predicted"/>
<feature type="transmembrane region" description="Helical" evidence="1">
    <location>
        <begin position="109"/>
        <end position="130"/>
    </location>
</feature>
<evidence type="ECO:0000313" key="2">
    <source>
        <dbReference type="EMBL" id="SFB07036.1"/>
    </source>
</evidence>
<organism evidence="2 3">
    <name type="scientific">Nocardioides alpinus</name>
    <dbReference type="NCBI Taxonomy" id="748909"/>
    <lineage>
        <taxon>Bacteria</taxon>
        <taxon>Bacillati</taxon>
        <taxon>Actinomycetota</taxon>
        <taxon>Actinomycetes</taxon>
        <taxon>Propionibacteriales</taxon>
        <taxon>Nocardioidaceae</taxon>
        <taxon>Nocardioides</taxon>
    </lineage>
</organism>
<evidence type="ECO:0000313" key="3">
    <source>
        <dbReference type="Proteomes" id="UP000199113"/>
    </source>
</evidence>
<gene>
    <name evidence="2" type="ORF">SAMN05192575_103180</name>
</gene>
<protein>
    <submittedName>
        <fullName evidence="2">ATP synthase protein I</fullName>
    </submittedName>
</protein>
<dbReference type="RefSeq" id="WP_091197386.1">
    <property type="nucleotide sequence ID" value="NZ_FOKC01000003.1"/>
</dbReference>
<dbReference type="AlphaFoldDB" id="A0A1I0Y2Z0"/>
<feature type="transmembrane region" description="Helical" evidence="1">
    <location>
        <begin position="74"/>
        <end position="97"/>
    </location>
</feature>
<evidence type="ECO:0000256" key="1">
    <source>
        <dbReference type="SAM" id="Phobius"/>
    </source>
</evidence>
<accession>A0A1I0Y2Z0</accession>
<dbReference type="EMBL" id="FOKC01000003">
    <property type="protein sequence ID" value="SFB07036.1"/>
    <property type="molecule type" value="Genomic_DNA"/>
</dbReference>
<sequence>MTTESKPGTRTGLSPLLGAVGAGAVAVLVLVVAAALTDGRAAVVGASTGGVLTLAVFALGIAVVGVVARLMPAASLLVALMTYALQLLVLALCITAIDRAGVGAETLSRGWFAAGVIAVTLLWMVGQLVAATRQRIPAFETTPADALVDHPGGER</sequence>